<dbReference type="GO" id="GO:0004527">
    <property type="term" value="F:exonuclease activity"/>
    <property type="evidence" value="ECO:0007669"/>
    <property type="project" value="UniProtKB-KW"/>
</dbReference>
<dbReference type="AlphaFoldDB" id="A0A5C6J2G3"/>
<keyword evidence="2" id="KW-0378">Hydrolase</keyword>
<keyword evidence="3" id="KW-1185">Reference proteome</keyword>
<reference evidence="2" key="1">
    <citation type="journal article" date="2019" name="Microbiol. Resour. Announc.">
        <title>Draft Genomic Sequences of Streptomyces misionensis and Streptomyces albidoflavus, bacteria applied for phytopathogen biocontrol.</title>
        <authorList>
            <person name="Pylro V."/>
            <person name="Dias A."/>
            <person name="Andreote F."/>
            <person name="Varani A."/>
            <person name="Andreote C."/>
            <person name="Bernardo E."/>
            <person name="Martins T."/>
        </authorList>
    </citation>
    <scope>NUCLEOTIDE SEQUENCE [LARGE SCALE GENOMIC DNA]</scope>
    <source>
        <strain evidence="2">66</strain>
    </source>
</reference>
<sequence length="288" mass="32157">MTALTPPDSLRAVTWNLYLGGLDNGDDKRLRAQTEILVGLSPDVLCLQECMGWDAHDERILFQTADALGMAPVRMARSRIGDGRNYTALLYRPSSLRLMGQRTLGEGTFHHALIRARLRPVAAEDDTNDFVAFGTHFSWVDGDSRLGEARWMTDYGGIFPGVPPRALLLGDLNTPDREPANWSLTPQHLQSRYRVVLDNGDFGPADQRPVKVLLNSGWQDPQTLTGKARTATVGYWWDNEKKQDPWSLDYILTSGMQPVDYFTYDTQSARVASDHLPVVCDVKVGTHA</sequence>
<accession>A0A5C6J2G3</accession>
<dbReference type="GO" id="GO:0004519">
    <property type="term" value="F:endonuclease activity"/>
    <property type="evidence" value="ECO:0007669"/>
    <property type="project" value="UniProtKB-KW"/>
</dbReference>
<keyword evidence="2" id="KW-0255">Endonuclease</keyword>
<protein>
    <submittedName>
        <fullName evidence="2">Endonuclease/exonuclease/phosphatase family protein</fullName>
    </submittedName>
</protein>
<name>A0A5C6J2G3_9ACTN</name>
<gene>
    <name evidence="2" type="ORF">FRZ03_27800</name>
</gene>
<evidence type="ECO:0000313" key="3">
    <source>
        <dbReference type="Proteomes" id="UP000320481"/>
    </source>
</evidence>
<dbReference type="InterPro" id="IPR036691">
    <property type="entry name" value="Endo/exonu/phosph_ase_sf"/>
</dbReference>
<evidence type="ECO:0000259" key="1">
    <source>
        <dbReference type="Pfam" id="PF03372"/>
    </source>
</evidence>
<proteinExistence type="predicted"/>
<keyword evidence="2" id="KW-0540">Nuclease</keyword>
<dbReference type="Pfam" id="PF03372">
    <property type="entry name" value="Exo_endo_phos"/>
    <property type="match status" value="1"/>
</dbReference>
<dbReference type="EMBL" id="VOGW01000169">
    <property type="protein sequence ID" value="TWV34903.1"/>
    <property type="molecule type" value="Genomic_DNA"/>
</dbReference>
<feature type="domain" description="Endonuclease/exonuclease/phosphatase" evidence="1">
    <location>
        <begin position="13"/>
        <end position="275"/>
    </location>
</feature>
<comment type="caution">
    <text evidence="2">The sequence shown here is derived from an EMBL/GenBank/DDBJ whole genome shotgun (WGS) entry which is preliminary data.</text>
</comment>
<dbReference type="Proteomes" id="UP000320481">
    <property type="component" value="Unassembled WGS sequence"/>
</dbReference>
<keyword evidence="2" id="KW-0269">Exonuclease</keyword>
<dbReference type="Gene3D" id="3.60.10.10">
    <property type="entry name" value="Endonuclease/exonuclease/phosphatase"/>
    <property type="match status" value="1"/>
</dbReference>
<organism evidence="2 3">
    <name type="scientific">Streptomyces misionensis</name>
    <dbReference type="NCBI Taxonomy" id="67331"/>
    <lineage>
        <taxon>Bacteria</taxon>
        <taxon>Bacillati</taxon>
        <taxon>Actinomycetota</taxon>
        <taxon>Actinomycetes</taxon>
        <taxon>Kitasatosporales</taxon>
        <taxon>Streptomycetaceae</taxon>
        <taxon>Streptomyces</taxon>
    </lineage>
</organism>
<evidence type="ECO:0000313" key="2">
    <source>
        <dbReference type="EMBL" id="TWV34903.1"/>
    </source>
</evidence>
<dbReference type="SUPFAM" id="SSF56219">
    <property type="entry name" value="DNase I-like"/>
    <property type="match status" value="1"/>
</dbReference>
<dbReference type="InterPro" id="IPR005135">
    <property type="entry name" value="Endo/exonuclease/phosphatase"/>
</dbReference>